<name>A0AA39QGC9_9AGAR</name>
<dbReference type="Proteomes" id="UP001175228">
    <property type="component" value="Unassembled WGS sequence"/>
</dbReference>
<dbReference type="PANTHER" id="PTHR46919">
    <property type="entry name" value="ZINC FINGER, C3HC4 TYPE (RING FINGER) FAMILY PROTEIN"/>
    <property type="match status" value="1"/>
</dbReference>
<organism evidence="1 2">
    <name type="scientific">Armillaria luteobubalina</name>
    <dbReference type="NCBI Taxonomy" id="153913"/>
    <lineage>
        <taxon>Eukaryota</taxon>
        <taxon>Fungi</taxon>
        <taxon>Dikarya</taxon>
        <taxon>Basidiomycota</taxon>
        <taxon>Agaricomycotina</taxon>
        <taxon>Agaricomycetes</taxon>
        <taxon>Agaricomycetidae</taxon>
        <taxon>Agaricales</taxon>
        <taxon>Marasmiineae</taxon>
        <taxon>Physalacriaceae</taxon>
        <taxon>Armillaria</taxon>
    </lineage>
</organism>
<feature type="non-terminal residue" evidence="1">
    <location>
        <position position="1"/>
    </location>
</feature>
<dbReference type="EMBL" id="JAUEPU010000005">
    <property type="protein sequence ID" value="KAK0502390.1"/>
    <property type="molecule type" value="Genomic_DNA"/>
</dbReference>
<reference evidence="1" key="1">
    <citation type="submission" date="2023-06" db="EMBL/GenBank/DDBJ databases">
        <authorList>
            <consortium name="Lawrence Berkeley National Laboratory"/>
            <person name="Ahrendt S."/>
            <person name="Sahu N."/>
            <person name="Indic B."/>
            <person name="Wong-Bajracharya J."/>
            <person name="Merenyi Z."/>
            <person name="Ke H.-M."/>
            <person name="Monk M."/>
            <person name="Kocsube S."/>
            <person name="Drula E."/>
            <person name="Lipzen A."/>
            <person name="Balint B."/>
            <person name="Henrissat B."/>
            <person name="Andreopoulos B."/>
            <person name="Martin F.M."/>
            <person name="Harder C.B."/>
            <person name="Rigling D."/>
            <person name="Ford K.L."/>
            <person name="Foster G.D."/>
            <person name="Pangilinan J."/>
            <person name="Papanicolaou A."/>
            <person name="Barry K."/>
            <person name="LaButti K."/>
            <person name="Viragh M."/>
            <person name="Koriabine M."/>
            <person name="Yan M."/>
            <person name="Riley R."/>
            <person name="Champramary S."/>
            <person name="Plett K.L."/>
            <person name="Tsai I.J."/>
            <person name="Slot J."/>
            <person name="Sipos G."/>
            <person name="Plett J."/>
            <person name="Nagy L.G."/>
            <person name="Grigoriev I.V."/>
        </authorList>
    </citation>
    <scope>NUCLEOTIDE SEQUENCE</scope>
    <source>
        <strain evidence="1">HWK02</strain>
    </source>
</reference>
<sequence>TSGRLFTYLPLPIRTGFPCHVHGLFALTQSRQNLTNKTEIGIVRGSDDSVLIEWNQLLFEKYLPK</sequence>
<accession>A0AA39QGC9</accession>
<feature type="non-terminal residue" evidence="1">
    <location>
        <position position="65"/>
    </location>
</feature>
<evidence type="ECO:0000313" key="1">
    <source>
        <dbReference type="EMBL" id="KAK0502390.1"/>
    </source>
</evidence>
<keyword evidence="2" id="KW-1185">Reference proteome</keyword>
<gene>
    <name evidence="1" type="ORF">EDD18DRAFT_1048553</name>
</gene>
<dbReference type="PANTHER" id="PTHR46919:SF2">
    <property type="entry name" value="SACSIN"/>
    <property type="match status" value="1"/>
</dbReference>
<protein>
    <submittedName>
        <fullName evidence="1">Uncharacterized protein</fullName>
    </submittedName>
</protein>
<evidence type="ECO:0000313" key="2">
    <source>
        <dbReference type="Proteomes" id="UP001175228"/>
    </source>
</evidence>
<comment type="caution">
    <text evidence="1">The sequence shown here is derived from an EMBL/GenBank/DDBJ whole genome shotgun (WGS) entry which is preliminary data.</text>
</comment>
<dbReference type="AlphaFoldDB" id="A0AA39QGC9"/>
<proteinExistence type="predicted"/>